<organism evidence="1 2">
    <name type="scientific">Pisolithus tinctorius Marx 270</name>
    <dbReference type="NCBI Taxonomy" id="870435"/>
    <lineage>
        <taxon>Eukaryota</taxon>
        <taxon>Fungi</taxon>
        <taxon>Dikarya</taxon>
        <taxon>Basidiomycota</taxon>
        <taxon>Agaricomycotina</taxon>
        <taxon>Agaricomycetes</taxon>
        <taxon>Agaricomycetidae</taxon>
        <taxon>Boletales</taxon>
        <taxon>Sclerodermatineae</taxon>
        <taxon>Pisolithaceae</taxon>
        <taxon>Pisolithus</taxon>
    </lineage>
</organism>
<protein>
    <submittedName>
        <fullName evidence="1">Uncharacterized protein</fullName>
    </submittedName>
</protein>
<evidence type="ECO:0000313" key="1">
    <source>
        <dbReference type="EMBL" id="KIN94350.1"/>
    </source>
</evidence>
<dbReference type="EMBL" id="KN832102">
    <property type="protein sequence ID" value="KIN94350.1"/>
    <property type="molecule type" value="Genomic_DNA"/>
</dbReference>
<sequence length="73" mass="8440">MKHLVPIGTVPLRHTTESFESFCVLVPFCLLGRFSEWAFHFRLTFTCRRIATVTVPTTIVISFYQGGWKYGLK</sequence>
<reference evidence="1 2" key="1">
    <citation type="submission" date="2014-04" db="EMBL/GenBank/DDBJ databases">
        <authorList>
            <consortium name="DOE Joint Genome Institute"/>
            <person name="Kuo A."/>
            <person name="Kohler A."/>
            <person name="Costa M.D."/>
            <person name="Nagy L.G."/>
            <person name="Floudas D."/>
            <person name="Copeland A."/>
            <person name="Barry K.W."/>
            <person name="Cichocki N."/>
            <person name="Veneault-Fourrey C."/>
            <person name="LaButti K."/>
            <person name="Lindquist E.A."/>
            <person name="Lipzen A."/>
            <person name="Lundell T."/>
            <person name="Morin E."/>
            <person name="Murat C."/>
            <person name="Sun H."/>
            <person name="Tunlid A."/>
            <person name="Henrissat B."/>
            <person name="Grigoriev I.V."/>
            <person name="Hibbett D.S."/>
            <person name="Martin F."/>
            <person name="Nordberg H.P."/>
            <person name="Cantor M.N."/>
            <person name="Hua S.X."/>
        </authorList>
    </citation>
    <scope>NUCLEOTIDE SEQUENCE [LARGE SCALE GENOMIC DNA]</scope>
    <source>
        <strain evidence="1 2">Marx 270</strain>
    </source>
</reference>
<dbReference type="AlphaFoldDB" id="A0A0C3NF40"/>
<dbReference type="InParanoid" id="A0A0C3NF40"/>
<evidence type="ECO:0000313" key="2">
    <source>
        <dbReference type="Proteomes" id="UP000054217"/>
    </source>
</evidence>
<reference evidence="2" key="2">
    <citation type="submission" date="2015-01" db="EMBL/GenBank/DDBJ databases">
        <title>Evolutionary Origins and Diversification of the Mycorrhizal Mutualists.</title>
        <authorList>
            <consortium name="DOE Joint Genome Institute"/>
            <consortium name="Mycorrhizal Genomics Consortium"/>
            <person name="Kohler A."/>
            <person name="Kuo A."/>
            <person name="Nagy L.G."/>
            <person name="Floudas D."/>
            <person name="Copeland A."/>
            <person name="Barry K.W."/>
            <person name="Cichocki N."/>
            <person name="Veneault-Fourrey C."/>
            <person name="LaButti K."/>
            <person name="Lindquist E.A."/>
            <person name="Lipzen A."/>
            <person name="Lundell T."/>
            <person name="Morin E."/>
            <person name="Murat C."/>
            <person name="Riley R."/>
            <person name="Ohm R."/>
            <person name="Sun H."/>
            <person name="Tunlid A."/>
            <person name="Henrissat B."/>
            <person name="Grigoriev I.V."/>
            <person name="Hibbett D.S."/>
            <person name="Martin F."/>
        </authorList>
    </citation>
    <scope>NUCLEOTIDE SEQUENCE [LARGE SCALE GENOMIC DNA]</scope>
    <source>
        <strain evidence="2">Marx 270</strain>
    </source>
</reference>
<dbReference type="Proteomes" id="UP000054217">
    <property type="component" value="Unassembled WGS sequence"/>
</dbReference>
<name>A0A0C3NF40_PISTI</name>
<gene>
    <name evidence="1" type="ORF">M404DRAFT_1008424</name>
</gene>
<proteinExistence type="predicted"/>
<dbReference type="HOGENOM" id="CLU_2705830_0_0_1"/>
<accession>A0A0C3NF40</accession>
<keyword evidence="2" id="KW-1185">Reference proteome</keyword>